<evidence type="ECO:0000313" key="16">
    <source>
        <dbReference type="RefSeq" id="XP_013786916.1"/>
    </source>
</evidence>
<evidence type="ECO:0000256" key="2">
    <source>
        <dbReference type="ARBA" id="ARBA00004496"/>
    </source>
</evidence>
<keyword evidence="6 13" id="KW-0963">Cytoplasm</keyword>
<proteinExistence type="inferred from homology"/>
<dbReference type="Proteomes" id="UP000694941">
    <property type="component" value="Unplaced"/>
</dbReference>
<keyword evidence="12 13" id="KW-0460">Magnesium</keyword>
<dbReference type="Pfam" id="PF00156">
    <property type="entry name" value="Pribosyltran"/>
    <property type="match status" value="1"/>
</dbReference>
<evidence type="ECO:0000256" key="10">
    <source>
        <dbReference type="ARBA" id="ARBA00022726"/>
    </source>
</evidence>
<protein>
    <recommendedName>
        <fullName evidence="5 13">Hypoxanthine phosphoribosyltransferase</fullName>
        <ecNumber evidence="5 13">2.4.2.8</ecNumber>
    </recommendedName>
</protein>
<evidence type="ECO:0000256" key="4">
    <source>
        <dbReference type="ARBA" id="ARBA00008391"/>
    </source>
</evidence>
<evidence type="ECO:0000256" key="3">
    <source>
        <dbReference type="ARBA" id="ARBA00004669"/>
    </source>
</evidence>
<dbReference type="InterPro" id="IPR029057">
    <property type="entry name" value="PRTase-like"/>
</dbReference>
<evidence type="ECO:0000256" key="9">
    <source>
        <dbReference type="ARBA" id="ARBA00022723"/>
    </source>
</evidence>
<comment type="subcellular location">
    <subcellularLocation>
        <location evidence="2 13">Cytoplasm</location>
    </subcellularLocation>
</comment>
<comment type="similarity">
    <text evidence="4 13">Belongs to the purine/pyrimidine phosphoribosyltransferase family.</text>
</comment>
<keyword evidence="11 13" id="KW-0547">Nucleotide-binding</keyword>
<dbReference type="InterPro" id="IPR005904">
    <property type="entry name" value="Hxn_phspho_trans"/>
</dbReference>
<feature type="domain" description="Phosphoribosyltransferase" evidence="14">
    <location>
        <begin position="44"/>
        <end position="197"/>
    </location>
</feature>
<dbReference type="PANTHER" id="PTHR43340:SF1">
    <property type="entry name" value="HYPOXANTHINE PHOSPHORIBOSYLTRANSFERASE"/>
    <property type="match status" value="1"/>
</dbReference>
<dbReference type="PANTHER" id="PTHR43340">
    <property type="entry name" value="HYPOXANTHINE-GUANINE PHOSPHORIBOSYLTRANSFERASE"/>
    <property type="match status" value="1"/>
</dbReference>
<keyword evidence="7 13" id="KW-0328">Glycosyltransferase</keyword>
<evidence type="ECO:0000313" key="15">
    <source>
        <dbReference type="Proteomes" id="UP000694941"/>
    </source>
</evidence>
<dbReference type="EC" id="2.4.2.8" evidence="5 13"/>
<name>A0ABM1BQW8_LIMPO</name>
<reference evidence="16" key="1">
    <citation type="submission" date="2025-08" db="UniProtKB">
        <authorList>
            <consortium name="RefSeq"/>
        </authorList>
    </citation>
    <scope>IDENTIFICATION</scope>
    <source>
        <tissue evidence="16">Muscle</tissue>
    </source>
</reference>
<organism evidence="15 16">
    <name type="scientific">Limulus polyphemus</name>
    <name type="common">Atlantic horseshoe crab</name>
    <dbReference type="NCBI Taxonomy" id="6850"/>
    <lineage>
        <taxon>Eukaryota</taxon>
        <taxon>Metazoa</taxon>
        <taxon>Ecdysozoa</taxon>
        <taxon>Arthropoda</taxon>
        <taxon>Chelicerata</taxon>
        <taxon>Merostomata</taxon>
        <taxon>Xiphosura</taxon>
        <taxon>Limulidae</taxon>
        <taxon>Limulus</taxon>
    </lineage>
</organism>
<dbReference type="InterPro" id="IPR050408">
    <property type="entry name" value="HGPRT"/>
</dbReference>
<dbReference type="InterPro" id="IPR000836">
    <property type="entry name" value="PRTase_dom"/>
</dbReference>
<evidence type="ECO:0000256" key="6">
    <source>
        <dbReference type="ARBA" id="ARBA00022490"/>
    </source>
</evidence>
<keyword evidence="8 13" id="KW-0808">Transferase</keyword>
<dbReference type="CDD" id="cd06223">
    <property type="entry name" value="PRTases_typeI"/>
    <property type="match status" value="1"/>
</dbReference>
<evidence type="ECO:0000256" key="7">
    <source>
        <dbReference type="ARBA" id="ARBA00022676"/>
    </source>
</evidence>
<evidence type="ECO:0000256" key="13">
    <source>
        <dbReference type="RuleBase" id="RU364099"/>
    </source>
</evidence>
<evidence type="ECO:0000259" key="14">
    <source>
        <dbReference type="Pfam" id="PF00156"/>
    </source>
</evidence>
<evidence type="ECO:0000256" key="1">
    <source>
        <dbReference type="ARBA" id="ARBA00001946"/>
    </source>
</evidence>
<sequence>MVEMSKNTFIVIPDDFKGFNLDSFCVPKHYEDSLETVLIPYGIIHDRIERLARDISLEIGQEPLVALCVLKGGYKFFTDLLDKVNLYNQYSSDSVPIAVDFIRLKSYEDDKSTGVVQVIGIQDLCTLKGKNVLVVEDIIDTGRTMMKLLKLLETYQPKTVKVASLVVKRTEHSSGYRPDYCGFEVPAKFIVGYAIDYNEHFRDLNHICVISDYGKQKFGSAAVKNSL</sequence>
<comment type="catalytic activity">
    <reaction evidence="13">
        <text>IMP + diphosphate = hypoxanthine + 5-phospho-alpha-D-ribose 1-diphosphate</text>
        <dbReference type="Rhea" id="RHEA:17973"/>
        <dbReference type="ChEBI" id="CHEBI:17368"/>
        <dbReference type="ChEBI" id="CHEBI:33019"/>
        <dbReference type="ChEBI" id="CHEBI:58017"/>
        <dbReference type="ChEBI" id="CHEBI:58053"/>
        <dbReference type="EC" id="2.4.2.8"/>
    </reaction>
</comment>
<keyword evidence="15" id="KW-1185">Reference proteome</keyword>
<keyword evidence="10 13" id="KW-0660">Purine salvage</keyword>
<evidence type="ECO:0000256" key="8">
    <source>
        <dbReference type="ARBA" id="ARBA00022679"/>
    </source>
</evidence>
<dbReference type="NCBIfam" id="TIGR01203">
    <property type="entry name" value="HGPRTase"/>
    <property type="match status" value="1"/>
</dbReference>
<comment type="cofactor">
    <cofactor evidence="1 13">
        <name>Mg(2+)</name>
        <dbReference type="ChEBI" id="CHEBI:18420"/>
    </cofactor>
</comment>
<evidence type="ECO:0000256" key="12">
    <source>
        <dbReference type="ARBA" id="ARBA00022842"/>
    </source>
</evidence>
<accession>A0ABM1BQW8</accession>
<evidence type="ECO:0000256" key="11">
    <source>
        <dbReference type="ARBA" id="ARBA00022741"/>
    </source>
</evidence>
<keyword evidence="9 13" id="KW-0479">Metal-binding</keyword>
<dbReference type="RefSeq" id="XP_013786916.1">
    <property type="nucleotide sequence ID" value="XM_013931462.2"/>
</dbReference>
<dbReference type="Gene3D" id="3.40.50.2020">
    <property type="match status" value="1"/>
</dbReference>
<dbReference type="GeneID" id="106470884"/>
<gene>
    <name evidence="16" type="primary">LOC106470884</name>
</gene>
<comment type="pathway">
    <text evidence="3 13">Purine metabolism; IMP biosynthesis via salvage pathway; IMP from hypoxanthine: step 1/1.</text>
</comment>
<dbReference type="SUPFAM" id="SSF53271">
    <property type="entry name" value="PRTase-like"/>
    <property type="match status" value="1"/>
</dbReference>
<evidence type="ECO:0000256" key="5">
    <source>
        <dbReference type="ARBA" id="ARBA00011895"/>
    </source>
</evidence>